<dbReference type="EMBL" id="UZAJ01010717">
    <property type="protein sequence ID" value="VDO58485.1"/>
    <property type="molecule type" value="Genomic_DNA"/>
</dbReference>
<reference evidence="4" key="1">
    <citation type="submission" date="2016-06" db="UniProtKB">
        <authorList>
            <consortium name="WormBaseParasite"/>
        </authorList>
    </citation>
    <scope>IDENTIFICATION</scope>
</reference>
<evidence type="ECO:0000256" key="1">
    <source>
        <dbReference type="SAM" id="MobiDB-lite"/>
    </source>
</evidence>
<reference evidence="2 3" key="2">
    <citation type="submission" date="2018-11" db="EMBL/GenBank/DDBJ databases">
        <authorList>
            <consortium name="Pathogen Informatics"/>
        </authorList>
    </citation>
    <scope>NUCLEOTIDE SEQUENCE [LARGE SCALE GENOMIC DNA]</scope>
</reference>
<gene>
    <name evidence="2" type="ORF">OFLC_LOCUS9043</name>
</gene>
<sequence length="68" mass="7626">VTNSRLIPAISSTITTRKETSREIENTPPDSSSYMRHMKRGNESEQNSSGPKMSTPKCKYCGAFFIHC</sequence>
<accession>A0A183HNI1</accession>
<dbReference type="WBParaSite" id="OFLC_0000904201-mRNA-1">
    <property type="protein sequence ID" value="OFLC_0000904201-mRNA-1"/>
    <property type="gene ID" value="OFLC_0000904201"/>
</dbReference>
<evidence type="ECO:0000313" key="4">
    <source>
        <dbReference type="WBParaSite" id="OFLC_0000904201-mRNA-1"/>
    </source>
</evidence>
<feature type="compositionally biased region" description="Basic and acidic residues" evidence="1">
    <location>
        <begin position="16"/>
        <end position="25"/>
    </location>
</feature>
<evidence type="ECO:0000313" key="3">
    <source>
        <dbReference type="Proteomes" id="UP000267606"/>
    </source>
</evidence>
<proteinExistence type="predicted"/>
<organism evidence="4">
    <name type="scientific">Onchocerca flexuosa</name>
    <dbReference type="NCBI Taxonomy" id="387005"/>
    <lineage>
        <taxon>Eukaryota</taxon>
        <taxon>Metazoa</taxon>
        <taxon>Ecdysozoa</taxon>
        <taxon>Nematoda</taxon>
        <taxon>Chromadorea</taxon>
        <taxon>Rhabditida</taxon>
        <taxon>Spirurina</taxon>
        <taxon>Spiruromorpha</taxon>
        <taxon>Filarioidea</taxon>
        <taxon>Onchocercidae</taxon>
        <taxon>Onchocerca</taxon>
    </lineage>
</organism>
<dbReference type="Proteomes" id="UP000267606">
    <property type="component" value="Unassembled WGS sequence"/>
</dbReference>
<feature type="compositionally biased region" description="Polar residues" evidence="1">
    <location>
        <begin position="1"/>
        <end position="15"/>
    </location>
</feature>
<name>A0A183HNI1_9BILA</name>
<dbReference type="STRING" id="387005.A0A183HNI1"/>
<protein>
    <submittedName>
        <fullName evidence="4">ZFAN4 protein</fullName>
    </submittedName>
</protein>
<feature type="region of interest" description="Disordered" evidence="1">
    <location>
        <begin position="1"/>
        <end position="54"/>
    </location>
</feature>
<dbReference type="AlphaFoldDB" id="A0A183HNI1"/>
<keyword evidence="3" id="KW-1185">Reference proteome</keyword>
<evidence type="ECO:0000313" key="2">
    <source>
        <dbReference type="EMBL" id="VDO58485.1"/>
    </source>
</evidence>